<dbReference type="InterPro" id="IPR003877">
    <property type="entry name" value="SPRY_dom"/>
</dbReference>
<accession>A0AA97KY01</accession>
<feature type="domain" description="B box-type" evidence="10">
    <location>
        <begin position="87"/>
        <end position="128"/>
    </location>
</feature>
<dbReference type="AlphaFoldDB" id="A0AA97KY01"/>
<dbReference type="CDD" id="cd12888">
    <property type="entry name" value="SPRY_PRY_TRIM7_like"/>
    <property type="match status" value="1"/>
</dbReference>
<keyword evidence="4 7" id="KW-0863">Zinc-finger</keyword>
<keyword evidence="2" id="KW-0800">Toxin</keyword>
<evidence type="ECO:0000256" key="5">
    <source>
        <dbReference type="ARBA" id="ARBA00022833"/>
    </source>
</evidence>
<dbReference type="InterPro" id="IPR050143">
    <property type="entry name" value="TRIM/RBCC"/>
</dbReference>
<dbReference type="InterPro" id="IPR001870">
    <property type="entry name" value="B30.2/SPRY"/>
</dbReference>
<dbReference type="InterPro" id="IPR017907">
    <property type="entry name" value="Znf_RING_CS"/>
</dbReference>
<reference evidence="13" key="1">
    <citation type="submission" date="2025-08" db="UniProtKB">
        <authorList>
            <consortium name="RefSeq"/>
        </authorList>
    </citation>
    <scope>IDENTIFICATION</scope>
    <source>
        <tissue evidence="13">Blood</tissue>
    </source>
</reference>
<evidence type="ECO:0000256" key="4">
    <source>
        <dbReference type="ARBA" id="ARBA00022771"/>
    </source>
</evidence>
<keyword evidence="2" id="KW-0528">Neurotoxin</keyword>
<dbReference type="InterPro" id="IPR013320">
    <property type="entry name" value="ConA-like_dom_sf"/>
</dbReference>
<dbReference type="PROSITE" id="PS50089">
    <property type="entry name" value="ZF_RING_2"/>
    <property type="match status" value="1"/>
</dbReference>
<keyword evidence="5" id="KW-0862">Zinc</keyword>
<dbReference type="Pfam" id="PF15227">
    <property type="entry name" value="zf-C3HC4_4"/>
    <property type="match status" value="1"/>
</dbReference>
<gene>
    <name evidence="13" type="primary">LOC129329399</name>
</gene>
<dbReference type="InterPro" id="IPR043136">
    <property type="entry name" value="B30.2/SPRY_sf"/>
</dbReference>
<feature type="domain" description="RING-type" evidence="9">
    <location>
        <begin position="16"/>
        <end position="58"/>
    </location>
</feature>
<dbReference type="Gene3D" id="3.30.160.60">
    <property type="entry name" value="Classic Zinc Finger"/>
    <property type="match status" value="2"/>
</dbReference>
<evidence type="ECO:0000313" key="12">
    <source>
        <dbReference type="Proteomes" id="UP001190640"/>
    </source>
</evidence>
<protein>
    <submittedName>
        <fullName evidence="13">E3 ubiquitin-protein ligase TRIM7-like isoform X1</fullName>
    </submittedName>
</protein>
<feature type="coiled-coil region" evidence="8">
    <location>
        <begin position="216"/>
        <end position="290"/>
    </location>
</feature>
<dbReference type="Pfam" id="PF13765">
    <property type="entry name" value="PRY"/>
    <property type="match status" value="1"/>
</dbReference>
<keyword evidence="3" id="KW-0479">Metal-binding</keyword>
<dbReference type="CDD" id="cd19762">
    <property type="entry name" value="Bbox2_TRIM7-like"/>
    <property type="match status" value="2"/>
</dbReference>
<dbReference type="PROSITE" id="PS50188">
    <property type="entry name" value="B302_SPRY"/>
    <property type="match status" value="1"/>
</dbReference>
<keyword evidence="8" id="KW-0175">Coiled coil</keyword>
<dbReference type="SMART" id="SM00589">
    <property type="entry name" value="PRY"/>
    <property type="match status" value="1"/>
</dbReference>
<evidence type="ECO:0000313" key="13">
    <source>
        <dbReference type="RefSeq" id="XP_054834931.1"/>
    </source>
</evidence>
<dbReference type="InterPro" id="IPR001841">
    <property type="entry name" value="Znf_RING"/>
</dbReference>
<dbReference type="Pfam" id="PF00622">
    <property type="entry name" value="SPRY"/>
    <property type="match status" value="1"/>
</dbReference>
<dbReference type="Gene3D" id="3.30.40.10">
    <property type="entry name" value="Zinc/RING finger domain, C3HC4 (zinc finger)"/>
    <property type="match status" value="1"/>
</dbReference>
<dbReference type="RefSeq" id="XP_054834931.1">
    <property type="nucleotide sequence ID" value="XM_054978956.1"/>
</dbReference>
<dbReference type="SMART" id="SM00336">
    <property type="entry name" value="BBOX"/>
    <property type="match status" value="2"/>
</dbReference>
<dbReference type="InterPro" id="IPR013083">
    <property type="entry name" value="Znf_RING/FYVE/PHD"/>
</dbReference>
<dbReference type="InterPro" id="IPR000315">
    <property type="entry name" value="Znf_B-box"/>
</dbReference>
<dbReference type="PANTHER" id="PTHR24103">
    <property type="entry name" value="E3 UBIQUITIN-PROTEIN LIGASE TRIM"/>
    <property type="match status" value="1"/>
</dbReference>
<comment type="function">
    <text evidence="6">Neurotoxin that produces dose-dependent hypolocomotion and hyperalgesia in mice. May directly act on the central nervous system, as it is 6500-fold more potent when administered intracerebroventricularly than intraperitoneal.</text>
</comment>
<dbReference type="GeneID" id="129329399"/>
<evidence type="ECO:0000256" key="6">
    <source>
        <dbReference type="ARBA" id="ARBA00034460"/>
    </source>
</evidence>
<evidence type="ECO:0000259" key="9">
    <source>
        <dbReference type="PROSITE" id="PS50089"/>
    </source>
</evidence>
<evidence type="ECO:0000256" key="3">
    <source>
        <dbReference type="ARBA" id="ARBA00022723"/>
    </source>
</evidence>
<dbReference type="Proteomes" id="UP001190640">
    <property type="component" value="Chromosome 4"/>
</dbReference>
<dbReference type="KEGG" id="emc:129329399"/>
<keyword evidence="12" id="KW-1185">Reference proteome</keyword>
<dbReference type="SUPFAM" id="SSF49899">
    <property type="entry name" value="Concanavalin A-like lectins/glucanases"/>
    <property type="match status" value="1"/>
</dbReference>
<organism evidence="12 13">
    <name type="scientific">Eublepharis macularius</name>
    <name type="common">Leopard gecko</name>
    <name type="synonym">Cyrtodactylus macularius</name>
    <dbReference type="NCBI Taxonomy" id="481883"/>
    <lineage>
        <taxon>Eukaryota</taxon>
        <taxon>Metazoa</taxon>
        <taxon>Chordata</taxon>
        <taxon>Craniata</taxon>
        <taxon>Vertebrata</taxon>
        <taxon>Euteleostomi</taxon>
        <taxon>Lepidosauria</taxon>
        <taxon>Squamata</taxon>
        <taxon>Bifurcata</taxon>
        <taxon>Gekkota</taxon>
        <taxon>Eublepharidae</taxon>
        <taxon>Eublepharinae</taxon>
        <taxon>Eublepharis</taxon>
    </lineage>
</organism>
<dbReference type="InterPro" id="IPR003879">
    <property type="entry name" value="Butyrophylin_SPRY"/>
</dbReference>
<feature type="domain" description="B box-type" evidence="10">
    <location>
        <begin position="142"/>
        <end position="183"/>
    </location>
</feature>
<evidence type="ECO:0000256" key="8">
    <source>
        <dbReference type="SAM" id="Coils"/>
    </source>
</evidence>
<dbReference type="Gene3D" id="2.60.120.920">
    <property type="match status" value="1"/>
</dbReference>
<dbReference type="PRINTS" id="PR01407">
    <property type="entry name" value="BUTYPHLNCDUF"/>
</dbReference>
<dbReference type="Pfam" id="PF00643">
    <property type="entry name" value="zf-B_box"/>
    <property type="match status" value="2"/>
</dbReference>
<evidence type="ECO:0000256" key="7">
    <source>
        <dbReference type="PROSITE-ProRule" id="PRU00024"/>
    </source>
</evidence>
<evidence type="ECO:0000259" key="11">
    <source>
        <dbReference type="PROSITE" id="PS50188"/>
    </source>
</evidence>
<evidence type="ECO:0000256" key="2">
    <source>
        <dbReference type="ARBA" id="ARBA00022699"/>
    </source>
</evidence>
<dbReference type="SMART" id="SM00184">
    <property type="entry name" value="RING"/>
    <property type="match status" value="1"/>
</dbReference>
<dbReference type="SUPFAM" id="SSF57850">
    <property type="entry name" value="RING/U-box"/>
    <property type="match status" value="1"/>
</dbReference>
<dbReference type="FunFam" id="2.60.120.920:FF:000004">
    <property type="entry name" value="Butyrophilin subfamily 1 member A1"/>
    <property type="match status" value="1"/>
</dbReference>
<comment type="similarity">
    <text evidence="1">Belongs to the ohanin/vespryn family.</text>
</comment>
<evidence type="ECO:0000256" key="1">
    <source>
        <dbReference type="ARBA" id="ARBA00009651"/>
    </source>
</evidence>
<feature type="domain" description="B30.2/SPRY" evidence="11">
    <location>
        <begin position="341"/>
        <end position="533"/>
    </location>
</feature>
<dbReference type="PROSITE" id="PS00518">
    <property type="entry name" value="ZF_RING_1"/>
    <property type="match status" value="1"/>
</dbReference>
<name>A0AA97KY01_EUBMA</name>
<dbReference type="SUPFAM" id="SSF57845">
    <property type="entry name" value="B-box zinc-binding domain"/>
    <property type="match status" value="2"/>
</dbReference>
<evidence type="ECO:0000259" key="10">
    <source>
        <dbReference type="PROSITE" id="PS50119"/>
    </source>
</evidence>
<dbReference type="SMART" id="SM00449">
    <property type="entry name" value="SPRY"/>
    <property type="match status" value="1"/>
</dbReference>
<dbReference type="GO" id="GO:0008270">
    <property type="term" value="F:zinc ion binding"/>
    <property type="evidence" value="ECO:0007669"/>
    <property type="project" value="UniProtKB-KW"/>
</dbReference>
<sequence>MAAGGPVKELCEEATCPICLEYFRDPVMIAECGHNFCRGCLARSWGESAPEASCPQCRGTAHPKNLRPNLQLANFVEIAKKFALQEGKGGVCEKHQEPLRLFCRDEQEPLCMFCGISKEHKDHEVIPLEEASQDYKPVMAARKERVCQKHQEPLKLFCKADEAPICVVCDRSKEHRNHEIIPVEEASQEYKDQFCNWLEILKKEKKRILVYKQKVVKESQDLLKQSKEEKQATAAKFSQLHKFLEEQEKLLLAQMEEVEREVASQRDQHLAELSEGLSSLESLIREMEEKSQQPASELLQDVRSPVKRYKEKRMFENPLTFPLGLKWRIWDFCEMNHLLEGHMKQFKDTVDSGFQLQEAKLTLDPETAHRLLVLSEDEKSVRCGEKWQYLPDTPERFYTYTAVLGREELTSGCYFWEVLLGSEGEWGVGVARKSVRRKGEVSFNPEEGIWAVGKWSDRYRASIKGQNSPLTLSGELKRVRVCLNYDGGRVAFFDADRAALIYEFSGASFSGETLLPFFWVLKKGYLKLKTVSS</sequence>
<dbReference type="CDD" id="cd16594">
    <property type="entry name" value="RING-HC_TRIM7-like_C-IV"/>
    <property type="match status" value="1"/>
</dbReference>
<dbReference type="PROSITE" id="PS50119">
    <property type="entry name" value="ZF_BBOX"/>
    <property type="match status" value="2"/>
</dbReference>
<dbReference type="InterPro" id="IPR006574">
    <property type="entry name" value="PRY"/>
</dbReference>
<proteinExistence type="inferred from homology"/>